<dbReference type="AlphaFoldDB" id="A0A7W8ZQH1"/>
<organism evidence="1 2">
    <name type="scientific">Pedobacter cryoconitis</name>
    <dbReference type="NCBI Taxonomy" id="188932"/>
    <lineage>
        <taxon>Bacteria</taxon>
        <taxon>Pseudomonadati</taxon>
        <taxon>Bacteroidota</taxon>
        <taxon>Sphingobacteriia</taxon>
        <taxon>Sphingobacteriales</taxon>
        <taxon>Sphingobacteriaceae</taxon>
        <taxon>Pedobacter</taxon>
    </lineage>
</organism>
<name>A0A7W8ZQH1_9SPHI</name>
<evidence type="ECO:0000313" key="1">
    <source>
        <dbReference type="EMBL" id="MBB5638188.1"/>
    </source>
</evidence>
<dbReference type="Proteomes" id="UP000537204">
    <property type="component" value="Unassembled WGS sequence"/>
</dbReference>
<sequence>MKKILIAATSLILLLLLAVYGLFRYRQYSSYKNRVHQHASLIFKINIDEIVKKRGLSSIKSDTRGFGVPANIFVYTVSNKSAHTFFCSLPVTDTSELKQYLIRTFKINHFEKNGQGIVWGNNADQRLKVAYNAENVAISYSLTKESVNDVLNELLEEKSFLAVTDPRIEQLKEEDAPVVYNYKTYSGQASFTDHSFTLKGTFPLEGLNVPDQSYCPADLAKGLSINAWINADLKGLLKEDIHFKNYVLKKDTLLKYYHGYAAIESGNLINQYQPVVTYEYNDEFEKVERIQQKEVKVPDITLSLKGNAPALLSYLQKQAVISPDEQLNKDLFPLYEVYSNNNTGLLQLSTSEERILSHNQAASPYFLFTEIDFDKIRKQNQFPLLNNCIGYFSKLEIKGTKKDAKTGKIELELKFNKDLKL</sequence>
<accession>A0A7W8ZQH1</accession>
<dbReference type="RefSeq" id="WP_183884023.1">
    <property type="nucleotide sequence ID" value="NZ_JACHCE010000007.1"/>
</dbReference>
<proteinExistence type="predicted"/>
<protein>
    <submittedName>
        <fullName evidence="1">Uncharacterized protein</fullName>
    </submittedName>
</protein>
<reference evidence="1 2" key="1">
    <citation type="submission" date="2020-08" db="EMBL/GenBank/DDBJ databases">
        <title>Genomic Encyclopedia of Type Strains, Phase IV (KMG-V): Genome sequencing to study the core and pangenomes of soil and plant-associated prokaryotes.</title>
        <authorList>
            <person name="Whitman W."/>
        </authorList>
    </citation>
    <scope>NUCLEOTIDE SEQUENCE [LARGE SCALE GENOMIC DNA]</scope>
    <source>
        <strain evidence="1 2">S3M1</strain>
    </source>
</reference>
<comment type="caution">
    <text evidence="1">The sequence shown here is derived from an EMBL/GenBank/DDBJ whole genome shotgun (WGS) entry which is preliminary data.</text>
</comment>
<gene>
    <name evidence="1" type="ORF">HDE68_004114</name>
</gene>
<dbReference type="EMBL" id="JACHCE010000007">
    <property type="protein sequence ID" value="MBB5638188.1"/>
    <property type="molecule type" value="Genomic_DNA"/>
</dbReference>
<evidence type="ECO:0000313" key="2">
    <source>
        <dbReference type="Proteomes" id="UP000537204"/>
    </source>
</evidence>